<proteinExistence type="predicted"/>
<protein>
    <submittedName>
        <fullName evidence="1">Uncharacterized protein</fullName>
    </submittedName>
</protein>
<organism evidence="1 2">
    <name type="scientific">Polaribacter reichenbachii</name>
    <dbReference type="NCBI Taxonomy" id="996801"/>
    <lineage>
        <taxon>Bacteria</taxon>
        <taxon>Pseudomonadati</taxon>
        <taxon>Bacteroidota</taxon>
        <taxon>Flavobacteriia</taxon>
        <taxon>Flavobacteriales</taxon>
        <taxon>Flavobacteriaceae</taxon>
    </lineage>
</organism>
<evidence type="ECO:0000313" key="2">
    <source>
        <dbReference type="Proteomes" id="UP000092612"/>
    </source>
</evidence>
<keyword evidence="2" id="KW-1185">Reference proteome</keyword>
<dbReference type="EMBL" id="LSFL01000003">
    <property type="protein sequence ID" value="OBY67554.1"/>
    <property type="molecule type" value="Genomic_DNA"/>
</dbReference>
<dbReference type="AlphaFoldDB" id="A0A1B8U6Q3"/>
<dbReference type="Proteomes" id="UP000092612">
    <property type="component" value="Unassembled WGS sequence"/>
</dbReference>
<dbReference type="STRING" id="996801.BW723_08445"/>
<dbReference type="KEGG" id="prn:BW723_08445"/>
<gene>
    <name evidence="1" type="ORF">LPB301_01045</name>
</gene>
<comment type="caution">
    <text evidence="1">The sequence shown here is derived from an EMBL/GenBank/DDBJ whole genome shotgun (WGS) entry which is preliminary data.</text>
</comment>
<sequence length="112" mass="12316">MSLNVQGKYNIIKFFIMKKLSLKQLKLDASEMLERNQLKTVFGGDYGSGGTCKVYVRPADTSPGDPSGYWTDCLYSVDEAQSMYNAGFFGGYGGGGFNGDWLVTGYRCQSCN</sequence>
<evidence type="ECO:0000313" key="1">
    <source>
        <dbReference type="EMBL" id="OBY67554.1"/>
    </source>
</evidence>
<reference evidence="2" key="1">
    <citation type="submission" date="2016-02" db="EMBL/GenBank/DDBJ databases">
        <title>Paenibacillus sp. LPB0068, isolated from Crassostrea gigas.</title>
        <authorList>
            <person name="Shin S.-K."/>
            <person name="Yi H."/>
        </authorList>
    </citation>
    <scope>NUCLEOTIDE SEQUENCE [LARGE SCALE GENOMIC DNA]</scope>
    <source>
        <strain evidence="2">KCTC 23969</strain>
    </source>
</reference>
<accession>A0A1B8U6Q3</accession>
<name>A0A1B8U6Q3_9FLAO</name>